<feature type="compositionally biased region" description="Polar residues" evidence="4">
    <location>
        <begin position="546"/>
        <end position="560"/>
    </location>
</feature>
<dbReference type="PANTHER" id="PTHR11514:SF43">
    <property type="entry name" value="TRANSCRIPTION FACTOR MYC2"/>
    <property type="match status" value="1"/>
</dbReference>
<evidence type="ECO:0000256" key="2">
    <source>
        <dbReference type="ARBA" id="ARBA00023163"/>
    </source>
</evidence>
<dbReference type="GO" id="GO:0003700">
    <property type="term" value="F:DNA-binding transcription factor activity"/>
    <property type="evidence" value="ECO:0007669"/>
    <property type="project" value="InterPro"/>
</dbReference>
<protein>
    <recommendedName>
        <fullName evidence="5">BHLH domain-containing protein</fullName>
    </recommendedName>
</protein>
<sequence>MAAAAACFASPDLFSGFDQLCDDDHAFLEAFIGSCDDPIFTEDSSSPAVNVPAPSASPAARPDAGTARTPGAPVALADNSFQQRLQLVVESCMPQWTYAIFWQLTVSGKGQQVLGWGDGYFNPLEEQSQTIVSEADQQLRRKILRELQAIVGDDGGAAAGFDALDADVTDTEWFYLVSMLYSFPLGIGTPGKAFASSGHVWLHGAQSRPDCPCPRAQLAQRFGIRTILCIPIVNGVVELGSTSLLTEDPTLIRGITSIFSTRFHPPLPLSRPCIMPSPSCGTGESAVSSTSCIPSFTDAVSSGQSSYATGHVKNSPFTSMPPQLSNYPSQHPSPPSKHGGSVANGMVPNQRHNFNAPLQAPLNNGVQLTSLLSSGKRMNNQDRFSALSELTFSDESSSCLMSKVSKPLDTNLMLKGDPYQQVSLGFPENSRSMGSHSGNAVPFPLTSMVTSARMFNNGMATITTPQMGAQKPHNMSGKPQFPSYSTQSISVSTVSSVDCISMKPKPVPQGIERRDITHKVDALDQSSSQTRPPMNCLPQGMGNPAQIHQQAPSQGVVSSNGRRDDLLGMRLSSSHPFSRESEHSDMELSFKDIETCIPIVEHKPRKRGRKPANGREEPLTHVEAERQRRDKLNRRFYSLRAVVPNVSKMDKASLLGDAVAYIEELKSKVQELEHGKKQILDGANPNSKDSSSEVMAAAADEPTTDKEQDASTSLEMKALSSPPCLHRSLDIKVHFLPSREALIQIESSRQDHPAARVAMALKVLQLEVLHSSVSLRDGLRVHQSTIVQLPDSQFLSEEELVDAIAAKGSVGSCENCC</sequence>
<dbReference type="Pfam" id="PF14215">
    <property type="entry name" value="bHLH-MYC_N"/>
    <property type="match status" value="1"/>
</dbReference>
<dbReference type="OrthoDB" id="1926382at2759"/>
<dbReference type="InterPro" id="IPR036638">
    <property type="entry name" value="HLH_DNA-bd_sf"/>
</dbReference>
<feature type="region of interest" description="Disordered" evidence="4">
    <location>
        <begin position="521"/>
        <end position="585"/>
    </location>
</feature>
<evidence type="ECO:0000313" key="7">
    <source>
        <dbReference type="Proteomes" id="UP000886520"/>
    </source>
</evidence>
<feature type="region of interest" description="Disordered" evidence="4">
    <location>
        <begin position="604"/>
        <end position="626"/>
    </location>
</feature>
<dbReference type="Proteomes" id="UP000886520">
    <property type="component" value="Chromosome 17"/>
</dbReference>
<feature type="region of interest" description="Disordered" evidence="4">
    <location>
        <begin position="676"/>
        <end position="714"/>
    </location>
</feature>
<evidence type="ECO:0000259" key="5">
    <source>
        <dbReference type="PROSITE" id="PS50888"/>
    </source>
</evidence>
<dbReference type="InterPro" id="IPR045084">
    <property type="entry name" value="AIB/MYC-like"/>
</dbReference>
<proteinExistence type="predicted"/>
<keyword evidence="1" id="KW-0805">Transcription regulation</keyword>
<dbReference type="GO" id="GO:0000976">
    <property type="term" value="F:transcription cis-regulatory region binding"/>
    <property type="evidence" value="ECO:0007669"/>
    <property type="project" value="TreeGrafter"/>
</dbReference>
<keyword evidence="3" id="KW-0539">Nucleus</keyword>
<dbReference type="AlphaFoldDB" id="A0A9D4UGB1"/>
<dbReference type="SUPFAM" id="SSF55781">
    <property type="entry name" value="GAF domain-like"/>
    <property type="match status" value="1"/>
</dbReference>
<organism evidence="6 7">
    <name type="scientific">Adiantum capillus-veneris</name>
    <name type="common">Maidenhair fern</name>
    <dbReference type="NCBI Taxonomy" id="13818"/>
    <lineage>
        <taxon>Eukaryota</taxon>
        <taxon>Viridiplantae</taxon>
        <taxon>Streptophyta</taxon>
        <taxon>Embryophyta</taxon>
        <taxon>Tracheophyta</taxon>
        <taxon>Polypodiopsida</taxon>
        <taxon>Polypodiidae</taxon>
        <taxon>Polypodiales</taxon>
        <taxon>Pteridineae</taxon>
        <taxon>Pteridaceae</taxon>
        <taxon>Vittarioideae</taxon>
        <taxon>Adiantum</taxon>
    </lineage>
</organism>
<reference evidence="6" key="1">
    <citation type="submission" date="2021-01" db="EMBL/GenBank/DDBJ databases">
        <title>Adiantum capillus-veneris genome.</title>
        <authorList>
            <person name="Fang Y."/>
            <person name="Liao Q."/>
        </authorList>
    </citation>
    <scope>NUCLEOTIDE SEQUENCE</scope>
    <source>
        <strain evidence="6">H3</strain>
        <tissue evidence="6">Leaf</tissue>
    </source>
</reference>
<dbReference type="PANTHER" id="PTHR11514">
    <property type="entry name" value="MYC"/>
    <property type="match status" value="1"/>
</dbReference>
<name>A0A9D4UGB1_ADICA</name>
<dbReference type="InterPro" id="IPR011598">
    <property type="entry name" value="bHLH_dom"/>
</dbReference>
<dbReference type="GO" id="GO:0046983">
    <property type="term" value="F:protein dimerization activity"/>
    <property type="evidence" value="ECO:0007669"/>
    <property type="project" value="InterPro"/>
</dbReference>
<dbReference type="SUPFAM" id="SSF47459">
    <property type="entry name" value="HLH, helix-loop-helix DNA-binding domain"/>
    <property type="match status" value="1"/>
</dbReference>
<accession>A0A9D4UGB1</accession>
<feature type="region of interest" description="Disordered" evidence="4">
    <location>
        <begin position="43"/>
        <end position="72"/>
    </location>
</feature>
<feature type="compositionally biased region" description="Polar residues" evidence="4">
    <location>
        <begin position="684"/>
        <end position="693"/>
    </location>
</feature>
<comment type="caution">
    <text evidence="6">The sequence shown here is derived from an EMBL/GenBank/DDBJ whole genome shotgun (WGS) entry which is preliminary data.</text>
</comment>
<dbReference type="SMART" id="SM00353">
    <property type="entry name" value="HLH"/>
    <property type="match status" value="1"/>
</dbReference>
<dbReference type="Gene3D" id="4.10.280.10">
    <property type="entry name" value="Helix-loop-helix DNA-binding domain"/>
    <property type="match status" value="1"/>
</dbReference>
<feature type="domain" description="BHLH" evidence="5">
    <location>
        <begin position="616"/>
        <end position="665"/>
    </location>
</feature>
<gene>
    <name evidence="6" type="ORF">GOP47_0017279</name>
</gene>
<feature type="compositionally biased region" description="Low complexity" evidence="4">
    <location>
        <begin position="44"/>
        <end position="62"/>
    </location>
</feature>
<dbReference type="EMBL" id="JABFUD020000017">
    <property type="protein sequence ID" value="KAI5066751.1"/>
    <property type="molecule type" value="Genomic_DNA"/>
</dbReference>
<dbReference type="CDD" id="cd11449">
    <property type="entry name" value="bHLH_AtAIB_like"/>
    <property type="match status" value="1"/>
</dbReference>
<dbReference type="PROSITE" id="PS50888">
    <property type="entry name" value="BHLH"/>
    <property type="match status" value="1"/>
</dbReference>
<evidence type="ECO:0000256" key="4">
    <source>
        <dbReference type="SAM" id="MobiDB-lite"/>
    </source>
</evidence>
<feature type="compositionally biased region" description="Basic and acidic residues" evidence="4">
    <location>
        <begin position="613"/>
        <end position="626"/>
    </location>
</feature>
<evidence type="ECO:0000256" key="3">
    <source>
        <dbReference type="ARBA" id="ARBA00023242"/>
    </source>
</evidence>
<keyword evidence="2" id="KW-0804">Transcription</keyword>
<dbReference type="InterPro" id="IPR025610">
    <property type="entry name" value="MYC/MYB_N"/>
</dbReference>
<feature type="compositionally biased region" description="Polar residues" evidence="4">
    <location>
        <begin position="315"/>
        <end position="330"/>
    </location>
</feature>
<evidence type="ECO:0000313" key="6">
    <source>
        <dbReference type="EMBL" id="KAI5066751.1"/>
    </source>
</evidence>
<evidence type="ECO:0000256" key="1">
    <source>
        <dbReference type="ARBA" id="ARBA00023015"/>
    </source>
</evidence>
<keyword evidence="7" id="KW-1185">Reference proteome</keyword>
<feature type="region of interest" description="Disordered" evidence="4">
    <location>
        <begin position="312"/>
        <end position="343"/>
    </location>
</feature>
<dbReference type="Pfam" id="PF00010">
    <property type="entry name" value="HLH"/>
    <property type="match status" value="1"/>
</dbReference>
<dbReference type="GO" id="GO:0005634">
    <property type="term" value="C:nucleus"/>
    <property type="evidence" value="ECO:0007669"/>
    <property type="project" value="TreeGrafter"/>
</dbReference>